<proteinExistence type="predicted"/>
<protein>
    <submittedName>
        <fullName evidence="1">Uncharacterized protein</fullName>
    </submittedName>
</protein>
<dbReference type="GeneID" id="20705379"/>
<dbReference type="Proteomes" id="UP000001611">
    <property type="component" value="Chromosome 3"/>
</dbReference>
<evidence type="ECO:0000313" key="2">
    <source>
        <dbReference type="Proteomes" id="UP000001611"/>
    </source>
</evidence>
<dbReference type="AlphaFoldDB" id="G2X0Y7"/>
<accession>G2X0Y7</accession>
<keyword evidence="2" id="KW-1185">Reference proteome</keyword>
<evidence type="ECO:0000313" key="1">
    <source>
        <dbReference type="EMBL" id="EGY22478.1"/>
    </source>
</evidence>
<organism evidence="1 2">
    <name type="scientific">Verticillium dahliae (strain VdLs.17 / ATCC MYA-4575 / FGSC 10137)</name>
    <name type="common">Verticillium wilt</name>
    <dbReference type="NCBI Taxonomy" id="498257"/>
    <lineage>
        <taxon>Eukaryota</taxon>
        <taxon>Fungi</taxon>
        <taxon>Dikarya</taxon>
        <taxon>Ascomycota</taxon>
        <taxon>Pezizomycotina</taxon>
        <taxon>Sordariomycetes</taxon>
        <taxon>Hypocreomycetidae</taxon>
        <taxon>Glomerellales</taxon>
        <taxon>Plectosphaerellaceae</taxon>
        <taxon>Verticillium</taxon>
    </lineage>
</organism>
<dbReference type="InParanoid" id="G2X0Y7"/>
<dbReference type="HOGENOM" id="CLU_3399665_0_0_1"/>
<sequence>MAKQSSLLHCLAFDYRPCRATRDQAESTFFD</sequence>
<gene>
    <name evidence="1" type="ORF">VDAG_03916</name>
</gene>
<reference evidence="1 2" key="1">
    <citation type="submission" date="2008-03" db="EMBL/GenBank/DDBJ databases">
        <title>The Genome Sequence of Verticillium dahliae VdLs.17.</title>
        <authorList>
            <consortium name="The Broad Institute Genome Sequencing Platform"/>
            <person name="Ma L.-J.J."/>
            <person name="Klosterman S.J."/>
            <person name="Subbarao K."/>
            <person name="Dobinson K."/>
            <person name="Veronese P."/>
            <person name="Kang S."/>
            <person name="Gold S.E."/>
            <person name="Young S."/>
            <person name="Jaffe D."/>
            <person name="Gnerre S."/>
            <person name="Berlin A."/>
            <person name="Heiman D."/>
            <person name="Hepburn T."/>
            <person name="Sykes S."/>
            <person name="Alvarado L."/>
            <person name="Kodira C.D."/>
            <person name="Lander E."/>
            <person name="Galagan J."/>
            <person name="Nusbaum C."/>
            <person name="Birren B."/>
        </authorList>
    </citation>
    <scope>NUCLEOTIDE SEQUENCE [LARGE SCALE GENOMIC DNA]</scope>
    <source>
        <strain evidence="2">VdLs.17 / ATCC MYA-4575 / FGSC 10137</strain>
    </source>
</reference>
<name>G2X0Y7_VERDV</name>
<dbReference type="KEGG" id="vda:VDAG_03916"/>
<dbReference type="RefSeq" id="XP_009652295.1">
    <property type="nucleotide sequence ID" value="XM_009654000.1"/>
</dbReference>
<dbReference type="EMBL" id="DS572700">
    <property type="protein sequence ID" value="EGY22478.1"/>
    <property type="molecule type" value="Genomic_DNA"/>
</dbReference>